<gene>
    <name evidence="2" type="ORF">AADG42_08835</name>
</gene>
<dbReference type="InterPro" id="IPR002912">
    <property type="entry name" value="ACT_dom"/>
</dbReference>
<dbReference type="SUPFAM" id="SSF55021">
    <property type="entry name" value="ACT-like"/>
    <property type="match status" value="1"/>
</dbReference>
<evidence type="ECO:0000259" key="1">
    <source>
        <dbReference type="PROSITE" id="PS51671"/>
    </source>
</evidence>
<name>A0ABZ3FMX4_9ACTN</name>
<dbReference type="Pfam" id="PF01842">
    <property type="entry name" value="ACT"/>
    <property type="match status" value="1"/>
</dbReference>
<sequence length="214" mass="22571">MFLIRVSLPDRPGALGAVASAMGTAGADIHAVEIVGREHGRVIDDFMVNLPAGMMPDGVVSACTSLPDVRVLWCSRYPGGAGLESDVEVLERMLADPDQAAEILTESVPAVFHCHWAVLVQVPGGPIRHATPLAPDLSTQGLELLGELTECRTLELPAGWVPQWVETTAGIIPVGPDLSIVAGRHGGPEFLAAEMARLRYLATLITSVIQGDNA</sequence>
<reference evidence="2 3" key="1">
    <citation type="submission" date="2024-04" db="EMBL/GenBank/DDBJ databases">
        <title>Isolation of an actinomycete strain from pig manure.</title>
        <authorList>
            <person name="Gong T."/>
            <person name="Yu Z."/>
            <person name="An M."/>
            <person name="Wei C."/>
            <person name="Yang W."/>
            <person name="Liu L."/>
        </authorList>
    </citation>
    <scope>NUCLEOTIDE SEQUENCE [LARGE SCALE GENOMIC DNA]</scope>
    <source>
        <strain evidence="2 3">ZF39</strain>
    </source>
</reference>
<evidence type="ECO:0000313" key="3">
    <source>
        <dbReference type="Proteomes" id="UP001442841"/>
    </source>
</evidence>
<keyword evidence="3" id="KW-1185">Reference proteome</keyword>
<feature type="domain" description="ACT" evidence="1">
    <location>
        <begin position="3"/>
        <end position="76"/>
    </location>
</feature>
<accession>A0ABZ3FMX4</accession>
<protein>
    <submittedName>
        <fullName evidence="2">ACT domain-containing protein</fullName>
    </submittedName>
</protein>
<dbReference type="InterPro" id="IPR045865">
    <property type="entry name" value="ACT-like_dom_sf"/>
</dbReference>
<dbReference type="PROSITE" id="PS51671">
    <property type="entry name" value="ACT"/>
    <property type="match status" value="1"/>
</dbReference>
<proteinExistence type="predicted"/>
<evidence type="ECO:0000313" key="2">
    <source>
        <dbReference type="EMBL" id="XAN07391.1"/>
    </source>
</evidence>
<dbReference type="RefSeq" id="WP_425308848.1">
    <property type="nucleotide sequence ID" value="NZ_CP154795.1"/>
</dbReference>
<dbReference type="EMBL" id="CP154795">
    <property type="protein sequence ID" value="XAN07391.1"/>
    <property type="molecule type" value="Genomic_DNA"/>
</dbReference>
<dbReference type="Proteomes" id="UP001442841">
    <property type="component" value="Chromosome"/>
</dbReference>
<organism evidence="2 3">
    <name type="scientific">Ammonicoccus fulvus</name>
    <dbReference type="NCBI Taxonomy" id="3138240"/>
    <lineage>
        <taxon>Bacteria</taxon>
        <taxon>Bacillati</taxon>
        <taxon>Actinomycetota</taxon>
        <taxon>Actinomycetes</taxon>
        <taxon>Propionibacteriales</taxon>
        <taxon>Propionibacteriaceae</taxon>
        <taxon>Ammonicoccus</taxon>
    </lineage>
</organism>
<dbReference type="Gene3D" id="3.30.70.260">
    <property type="match status" value="1"/>
</dbReference>